<dbReference type="EMBL" id="CP000409">
    <property type="protein sequence ID" value="ABV73080.1"/>
    <property type="molecule type" value="Genomic_DNA"/>
</dbReference>
<dbReference type="KEGG" id="rcm:A1E_00660"/>
<dbReference type="HOGENOM" id="CLU_3391084_0_0_5"/>
<evidence type="ECO:0000313" key="2">
    <source>
        <dbReference type="Proteomes" id="UP000007056"/>
    </source>
</evidence>
<gene>
    <name evidence="1" type="ordered locus">A1E_00660</name>
</gene>
<evidence type="ECO:0000313" key="1">
    <source>
        <dbReference type="EMBL" id="ABV73080.1"/>
    </source>
</evidence>
<dbReference type="Proteomes" id="UP000007056">
    <property type="component" value="Chromosome"/>
</dbReference>
<reference evidence="2" key="1">
    <citation type="submission" date="2007-09" db="EMBL/GenBank/DDBJ databases">
        <title>Complete genome sequence of Rickettsia canadensis.</title>
        <authorList>
            <person name="Madan A."/>
            <person name="Fahey J."/>
            <person name="Helton E."/>
            <person name="Ketteman M."/>
            <person name="Madan A."/>
            <person name="Rodrigues S."/>
            <person name="Sanchez A."/>
            <person name="Whiting M."/>
            <person name="Dasch G."/>
            <person name="Eremeeva M."/>
        </authorList>
    </citation>
    <scope>NUCLEOTIDE SEQUENCE [LARGE SCALE GENOMIC DNA]</scope>
    <source>
        <strain evidence="2">McKiel</strain>
    </source>
</reference>
<name>A8EXJ7_RICCK</name>
<dbReference type="AlphaFoldDB" id="A8EXJ7"/>
<protein>
    <submittedName>
        <fullName evidence="1">Uncharacterized protein</fullName>
    </submittedName>
</protein>
<organism evidence="1 2">
    <name type="scientific">Rickettsia canadensis (strain McKiel)</name>
    <dbReference type="NCBI Taxonomy" id="293613"/>
    <lineage>
        <taxon>Bacteria</taxon>
        <taxon>Pseudomonadati</taxon>
        <taxon>Pseudomonadota</taxon>
        <taxon>Alphaproteobacteria</taxon>
        <taxon>Rickettsiales</taxon>
        <taxon>Rickettsiaceae</taxon>
        <taxon>Rickettsieae</taxon>
        <taxon>Rickettsia</taxon>
        <taxon>belli group</taxon>
    </lineage>
</organism>
<sequence>MTKQGRNKNASLQHFIIFTGLQRSEQMRAIMI</sequence>
<accession>A8EXJ7</accession>
<proteinExistence type="predicted"/>